<dbReference type="Pfam" id="PF02797">
    <property type="entry name" value="Chal_sti_synt_C"/>
    <property type="match status" value="1"/>
</dbReference>
<dbReference type="InterPro" id="IPR018088">
    <property type="entry name" value="Chalcone/stilbene_synthase_AS"/>
</dbReference>
<dbReference type="GO" id="GO:0016747">
    <property type="term" value="F:acyltransferase activity, transferring groups other than amino-acyl groups"/>
    <property type="evidence" value="ECO:0007669"/>
    <property type="project" value="InterPro"/>
</dbReference>
<accession>A0AAV7DW03</accession>
<dbReference type="InterPro" id="IPR016039">
    <property type="entry name" value="Thiolase-like"/>
</dbReference>
<dbReference type="PROSITE" id="PS00441">
    <property type="entry name" value="CHALCONE_SYNTH"/>
    <property type="match status" value="1"/>
</dbReference>
<evidence type="ECO:0000256" key="2">
    <source>
        <dbReference type="ARBA" id="ARBA00022679"/>
    </source>
</evidence>
<comment type="caution">
    <text evidence="8">The sequence shown here is derived from an EMBL/GenBank/DDBJ whole genome shotgun (WGS) entry which is preliminary data.</text>
</comment>
<dbReference type="FunFam" id="3.40.47.10:FF:000014">
    <property type="entry name" value="Chalcone synthase 1"/>
    <property type="match status" value="1"/>
</dbReference>
<reference evidence="8 9" key="1">
    <citation type="submission" date="2021-07" db="EMBL/GenBank/DDBJ databases">
        <title>The Aristolochia fimbriata genome: insights into angiosperm evolution, floral development and chemical biosynthesis.</title>
        <authorList>
            <person name="Jiao Y."/>
        </authorList>
    </citation>
    <scope>NUCLEOTIDE SEQUENCE [LARGE SCALE GENOMIC DNA]</scope>
    <source>
        <strain evidence="8">IBCAS-2021</strain>
        <tissue evidence="8">Leaf</tissue>
    </source>
</reference>
<dbReference type="Gene3D" id="3.40.47.10">
    <property type="match status" value="2"/>
</dbReference>
<evidence type="ECO:0000313" key="8">
    <source>
        <dbReference type="EMBL" id="KAG9440840.1"/>
    </source>
</evidence>
<keyword evidence="9" id="KW-1185">Reference proteome</keyword>
<proteinExistence type="inferred from homology"/>
<organism evidence="8 9">
    <name type="scientific">Aristolochia fimbriata</name>
    <name type="common">White veined hardy Dutchman's pipe vine</name>
    <dbReference type="NCBI Taxonomy" id="158543"/>
    <lineage>
        <taxon>Eukaryota</taxon>
        <taxon>Viridiplantae</taxon>
        <taxon>Streptophyta</taxon>
        <taxon>Embryophyta</taxon>
        <taxon>Tracheophyta</taxon>
        <taxon>Spermatophyta</taxon>
        <taxon>Magnoliopsida</taxon>
        <taxon>Magnoliidae</taxon>
        <taxon>Piperales</taxon>
        <taxon>Aristolochiaceae</taxon>
        <taxon>Aristolochia</taxon>
    </lineage>
</organism>
<feature type="domain" description="Chalcone/stilbene synthase C-terminal" evidence="7">
    <location>
        <begin position="242"/>
        <end position="392"/>
    </location>
</feature>
<name>A0AAV7DW03_ARIFI</name>
<feature type="active site" description="Acyl-thioester intermediate" evidence="4">
    <location>
        <position position="167"/>
    </location>
</feature>
<dbReference type="Proteomes" id="UP000825729">
    <property type="component" value="Unassembled WGS sequence"/>
</dbReference>
<sequence>MSSVEDTDHHARALLKRPSALVLAIGTANPPTEVKQSNFPDYYFKITNNEHQFDLKDKFRRICEKTAIEKRHFCLTEKVLQDNPNICRYDAPSLDARMVMMDVETPKLGYEAAMKAIEEWGRPKTQITHLIFCNSCGASMPGADSVLLDMLGLPWNTKRFMLYQVGCFAGGTVLRLAKDIAENNAGARILAVCSETFTTAFRGPCQTHIENLVGQALFGDGAGAVIVGAEPVAASVEQPIFELVSAGQYLLPDSRTNIVGNLREKGLIFSLEPDIALNIGRNIEKIMVESFGPLGVSDSWNSLFFVVHPGGRAVLDVVEKKLGLRPEKLKATRDVLKDHGNMMSACVLFIMDLVRKRSREECCRNFGEGFEWGVLFGFGPGLTVESIVLKSCPCV</sequence>
<keyword evidence="3 5" id="KW-0012">Acyltransferase</keyword>
<evidence type="ECO:0000256" key="4">
    <source>
        <dbReference type="PIRSR" id="PIRSR000451-1"/>
    </source>
</evidence>
<evidence type="ECO:0000313" key="9">
    <source>
        <dbReference type="Proteomes" id="UP000825729"/>
    </source>
</evidence>
<evidence type="ECO:0000256" key="3">
    <source>
        <dbReference type="ARBA" id="ARBA00023315"/>
    </source>
</evidence>
<keyword evidence="2 5" id="KW-0808">Transferase</keyword>
<dbReference type="AlphaFoldDB" id="A0AAV7DW03"/>
<dbReference type="Pfam" id="PF00195">
    <property type="entry name" value="Chal_sti_synt_N"/>
    <property type="match status" value="1"/>
</dbReference>
<evidence type="ECO:0000256" key="1">
    <source>
        <dbReference type="ARBA" id="ARBA00005531"/>
    </source>
</evidence>
<evidence type="ECO:0000259" key="6">
    <source>
        <dbReference type="Pfam" id="PF00195"/>
    </source>
</evidence>
<dbReference type="EMBL" id="JAINDJ010000008">
    <property type="protein sequence ID" value="KAG9440840.1"/>
    <property type="molecule type" value="Genomic_DNA"/>
</dbReference>
<comment type="similarity">
    <text evidence="1 5">Belongs to the thiolase-like superfamily. Chalcone/stilbene synthases family.</text>
</comment>
<evidence type="ECO:0008006" key="10">
    <source>
        <dbReference type="Google" id="ProtNLM"/>
    </source>
</evidence>
<feature type="domain" description="Chalcone/stilbene synthase N-terminal" evidence="6">
    <location>
        <begin position="12"/>
        <end position="231"/>
    </location>
</feature>
<dbReference type="FunFam" id="3.40.47.10:FF:000025">
    <property type="entry name" value="Chalcone synthase 2"/>
    <property type="match status" value="1"/>
</dbReference>
<evidence type="ECO:0000256" key="5">
    <source>
        <dbReference type="RuleBase" id="RU003633"/>
    </source>
</evidence>
<protein>
    <recommendedName>
        <fullName evidence="10">Chalcone synthase</fullName>
    </recommendedName>
</protein>
<dbReference type="PANTHER" id="PTHR11877">
    <property type="entry name" value="HYDROXYMETHYLGLUTARYL-COA SYNTHASE"/>
    <property type="match status" value="1"/>
</dbReference>
<dbReference type="InterPro" id="IPR001099">
    <property type="entry name" value="Chalcone/stilbene_synt_N"/>
</dbReference>
<dbReference type="InterPro" id="IPR011141">
    <property type="entry name" value="Polyketide_synthase_type-III"/>
</dbReference>
<gene>
    <name evidence="8" type="ORF">H6P81_021005</name>
</gene>
<dbReference type="PIRSF" id="PIRSF000451">
    <property type="entry name" value="PKS_III"/>
    <property type="match status" value="1"/>
</dbReference>
<dbReference type="GO" id="GO:0030639">
    <property type="term" value="P:polyketide biosynthetic process"/>
    <property type="evidence" value="ECO:0007669"/>
    <property type="project" value="TreeGrafter"/>
</dbReference>
<dbReference type="CDD" id="cd00831">
    <property type="entry name" value="CHS_like"/>
    <property type="match status" value="1"/>
</dbReference>
<dbReference type="InterPro" id="IPR012328">
    <property type="entry name" value="Chalcone/stilbene_synt_C"/>
</dbReference>
<evidence type="ECO:0000259" key="7">
    <source>
        <dbReference type="Pfam" id="PF02797"/>
    </source>
</evidence>
<dbReference type="PANTHER" id="PTHR11877:SF14">
    <property type="entry name" value="CHALCONE SYNTHASE"/>
    <property type="match status" value="1"/>
</dbReference>
<dbReference type="SUPFAM" id="SSF53901">
    <property type="entry name" value="Thiolase-like"/>
    <property type="match status" value="2"/>
</dbReference>